<protein>
    <submittedName>
        <fullName evidence="1">Uncharacterized protein</fullName>
    </submittedName>
</protein>
<sequence>MRATSSLAKNLLCPATHMPPINTEECSGIHGCCCRNDEQELTALCRLRSTRFSLFISRVNTDERNMTSLSASNSTIHLHMLPATEISSRLSDLYYERILNFWMTASETN</sequence>
<evidence type="ECO:0000313" key="1">
    <source>
        <dbReference type="EMBL" id="GBO14844.1"/>
    </source>
</evidence>
<organism evidence="1 2">
    <name type="scientific">Araneus ventricosus</name>
    <name type="common">Orbweaver spider</name>
    <name type="synonym">Epeira ventricosa</name>
    <dbReference type="NCBI Taxonomy" id="182803"/>
    <lineage>
        <taxon>Eukaryota</taxon>
        <taxon>Metazoa</taxon>
        <taxon>Ecdysozoa</taxon>
        <taxon>Arthropoda</taxon>
        <taxon>Chelicerata</taxon>
        <taxon>Arachnida</taxon>
        <taxon>Araneae</taxon>
        <taxon>Araneomorphae</taxon>
        <taxon>Entelegynae</taxon>
        <taxon>Araneoidea</taxon>
        <taxon>Araneidae</taxon>
        <taxon>Araneus</taxon>
    </lineage>
</organism>
<comment type="caution">
    <text evidence="1">The sequence shown here is derived from an EMBL/GenBank/DDBJ whole genome shotgun (WGS) entry which is preliminary data.</text>
</comment>
<gene>
    <name evidence="1" type="ORF">AVEN_254531_1</name>
</gene>
<proteinExistence type="predicted"/>
<dbReference type="AlphaFoldDB" id="A0A4Y2URX3"/>
<keyword evidence="2" id="KW-1185">Reference proteome</keyword>
<name>A0A4Y2URX3_ARAVE</name>
<accession>A0A4Y2URX3</accession>
<evidence type="ECO:0000313" key="2">
    <source>
        <dbReference type="Proteomes" id="UP000499080"/>
    </source>
</evidence>
<dbReference type="Proteomes" id="UP000499080">
    <property type="component" value="Unassembled WGS sequence"/>
</dbReference>
<dbReference type="EMBL" id="BGPR01038943">
    <property type="protein sequence ID" value="GBO14844.1"/>
    <property type="molecule type" value="Genomic_DNA"/>
</dbReference>
<reference evidence="1 2" key="1">
    <citation type="journal article" date="2019" name="Sci. Rep.">
        <title>Orb-weaving spider Araneus ventricosus genome elucidates the spidroin gene catalogue.</title>
        <authorList>
            <person name="Kono N."/>
            <person name="Nakamura H."/>
            <person name="Ohtoshi R."/>
            <person name="Moran D.A.P."/>
            <person name="Shinohara A."/>
            <person name="Yoshida Y."/>
            <person name="Fujiwara M."/>
            <person name="Mori M."/>
            <person name="Tomita M."/>
            <person name="Arakawa K."/>
        </authorList>
    </citation>
    <scope>NUCLEOTIDE SEQUENCE [LARGE SCALE GENOMIC DNA]</scope>
</reference>